<sequence length="265" mass="31177">DNAPTHALFETTRLTNITLEFLPPNTTAHLQPCDQGIINSFKAQYRKLYLHNRVKSYDNFNEYGTEPVEINIKKCIKYVARAWDSVTKTTIENCWLKADILPKDDDGDEVRDDDREHDDHVHDDHDSNDHADTQIYLTHIKELEEIQMLIDKLDFEKPFTAEEFIQCDREEITTEMISNEEILKTVLPNNNQEEEVEEIPLPTITHNEAIEFYDKVILYLEQQEDGFDTKKEELKFVKKLKKEALKQRFISAKQTNLDSYINIIE</sequence>
<organism evidence="3">
    <name type="scientific">Rhizophagus irregularis (strain DAOM 181602 / DAOM 197198 / MUCL 43194)</name>
    <name type="common">Arbuscular mycorrhizal fungus</name>
    <name type="synonym">Glomus intraradices</name>
    <dbReference type="NCBI Taxonomy" id="747089"/>
    <lineage>
        <taxon>Eukaryota</taxon>
        <taxon>Fungi</taxon>
        <taxon>Fungi incertae sedis</taxon>
        <taxon>Mucoromycota</taxon>
        <taxon>Glomeromycotina</taxon>
        <taxon>Glomeromycetes</taxon>
        <taxon>Glomerales</taxon>
        <taxon>Glomeraceae</taxon>
        <taxon>Rhizophagus</taxon>
    </lineage>
</organism>
<dbReference type="AlphaFoldDB" id="U9SPU6"/>
<evidence type="ECO:0000259" key="2">
    <source>
        <dbReference type="Pfam" id="PF03184"/>
    </source>
</evidence>
<feature type="non-terminal residue" evidence="3">
    <location>
        <position position="1"/>
    </location>
</feature>
<feature type="domain" description="DDE-1" evidence="2">
    <location>
        <begin position="1"/>
        <end position="95"/>
    </location>
</feature>
<dbReference type="GO" id="GO:0003676">
    <property type="term" value="F:nucleic acid binding"/>
    <property type="evidence" value="ECO:0007669"/>
    <property type="project" value="InterPro"/>
</dbReference>
<dbReference type="Pfam" id="PF03184">
    <property type="entry name" value="DDE_1"/>
    <property type="match status" value="1"/>
</dbReference>
<reference evidence="3" key="1">
    <citation type="submission" date="2013-07" db="EMBL/GenBank/DDBJ databases">
        <title>The genome of an arbuscular mycorrhizal fungus provides insights into the evolution of the oldest plant symbiosis.</title>
        <authorList>
            <consortium name="DOE Joint Genome Institute"/>
            <person name="Tisserant E."/>
            <person name="Malbreil M."/>
            <person name="Kuo A."/>
            <person name="Kohler A."/>
            <person name="Symeonidi A."/>
            <person name="Balestrini R."/>
            <person name="Charron P."/>
            <person name="Duensing N."/>
            <person name="Frei-dit-Frey N."/>
            <person name="Gianinazzi-Pearson V."/>
            <person name="Gilbert B."/>
            <person name="Handa Y."/>
            <person name="Hijri M."/>
            <person name="Kaul R."/>
            <person name="Kawaguchi M."/>
            <person name="Krajinski F."/>
            <person name="Lammers P."/>
            <person name="Lapierre D."/>
            <person name="Masclaux F.G."/>
            <person name="Murat C."/>
            <person name="Morin E."/>
            <person name="Ndikumana S."/>
            <person name="Pagni M."/>
            <person name="Petitpierre D."/>
            <person name="Requena N."/>
            <person name="Rosikiewicz P."/>
            <person name="Riley R."/>
            <person name="Saito K."/>
            <person name="San Clemente H."/>
            <person name="Shapiro H."/>
            <person name="van Tuinen D."/>
            <person name="Becard G."/>
            <person name="Bonfante P."/>
            <person name="Paszkowski U."/>
            <person name="Shachar-Hill Y."/>
            <person name="Young J.P."/>
            <person name="Sanders I.R."/>
            <person name="Henrissat B."/>
            <person name="Rensing S.A."/>
            <person name="Grigoriev I.V."/>
            <person name="Corradi N."/>
            <person name="Roux C."/>
            <person name="Martin F."/>
        </authorList>
    </citation>
    <scope>NUCLEOTIDE SEQUENCE</scope>
    <source>
        <strain evidence="3">DAOM 197198</strain>
    </source>
</reference>
<dbReference type="EMBL" id="KI300777">
    <property type="protein sequence ID" value="ERZ96017.1"/>
    <property type="molecule type" value="Genomic_DNA"/>
</dbReference>
<accession>U9SPU6</accession>
<feature type="region of interest" description="Disordered" evidence="1">
    <location>
        <begin position="105"/>
        <end position="129"/>
    </location>
</feature>
<dbReference type="VEuPathDB" id="FungiDB:RhiirFUN_016336"/>
<dbReference type="InterPro" id="IPR004875">
    <property type="entry name" value="DDE_SF_endonuclease_dom"/>
</dbReference>
<protein>
    <recommendedName>
        <fullName evidence="2">DDE-1 domain-containing protein</fullName>
    </recommendedName>
</protein>
<dbReference type="HOGENOM" id="CLU_018294_3_1_1"/>
<gene>
    <name evidence="3" type="ORF">GLOINDRAFT_13035</name>
</gene>
<evidence type="ECO:0000313" key="3">
    <source>
        <dbReference type="EMBL" id="ERZ96017.1"/>
    </source>
</evidence>
<dbReference type="eggNOG" id="KOG3105">
    <property type="taxonomic scope" value="Eukaryota"/>
</dbReference>
<evidence type="ECO:0000256" key="1">
    <source>
        <dbReference type="SAM" id="MobiDB-lite"/>
    </source>
</evidence>
<name>U9SPU6_RHIID</name>
<feature type="compositionally biased region" description="Basic and acidic residues" evidence="1">
    <location>
        <begin position="112"/>
        <end position="129"/>
    </location>
</feature>
<proteinExistence type="predicted"/>